<feature type="signal peptide" evidence="20">
    <location>
        <begin position="1"/>
        <end position="22"/>
    </location>
</feature>
<evidence type="ECO:0000256" key="1">
    <source>
        <dbReference type="ARBA" id="ARBA00004251"/>
    </source>
</evidence>
<dbReference type="FunFam" id="3.40.50.410:FF:000002">
    <property type="entry name" value="Integrin beta"/>
    <property type="match status" value="1"/>
</dbReference>
<dbReference type="GO" id="GO:0098609">
    <property type="term" value="P:cell-cell adhesion"/>
    <property type="evidence" value="ECO:0007669"/>
    <property type="project" value="TreeGrafter"/>
</dbReference>
<feature type="disulfide bond" evidence="17">
    <location>
        <begin position="33"/>
        <end position="42"/>
    </location>
</feature>
<dbReference type="FunFam" id="2.10.25.10:FF:000036">
    <property type="entry name" value="Integrin beta"/>
    <property type="match status" value="1"/>
</dbReference>
<dbReference type="GO" id="GO:0005925">
    <property type="term" value="C:focal adhesion"/>
    <property type="evidence" value="ECO:0007669"/>
    <property type="project" value="TreeGrafter"/>
</dbReference>
<sequence>MQQTWFMVIAILCCLGPNDTLGIWQSCQPQPTCSKCLRSPGCAWCKQKVFLKSGESNERRCDSPESLRSRKCENVINPKSEMEFRMDKPLSSEKDDVIQLKPQSIEVKLRIGQPEEFKVLFQRAEGYPIDLYYLMDLSFSMKDDLDKIKNLGQDILTTLHSFTSDRHIGFGSFVDKVALPYVSQQRSRLANPCPSRMEKCQPAFSFRNILPLTNQAKRFKEEVSKQNISGNLDSPEAGLDAIMQAAVCRNEIGWRNVTSILVYTSDDTFHMAGDGRLAGIYRPHDGQCHLDSKSAYEGTLQDYPSIGHLSTVLQSNNMQLIFAVTEEIYPAYKALSELIPHSVVGVLKNDSSNVVELISDAYRNLSASIVFEHEQAPAGLSISYRSSCEGGKESNWSTRGECNGIKLNQQVEFTVRLNATDCLTKNAPINIKVQGINAILTVYVETICDCDCEDRQENSSHCNYNGTFHCGMCSCDDKHLGQMCECQLSDDFDSIKAMSALCRQTNNSDICNGNGHCECGKCACHNQYRGLFCECDDNSCPQANNKMCNGKGSCSCGTCMCNVGYSGEKCHCPPEKERDCWKEGGTTCSGHGQCPCDHCICKKGMTGQYCHKVEEPCSTRYQNCTLCAVHDSKYAGVNCDKACSGLTPVKMEGPQEYDCVLEGFTFYIEVTDDGNIKIYHADLPRSVDKTSVIIGSSVTGIVVIGIVIIIVYRLLVELYDLREYRSFLRAQEQTDWKHTQNPLFQGATTTIMNPLHDGVE</sequence>
<reference evidence="24" key="1">
    <citation type="submission" date="2020-10" db="EMBL/GenBank/DDBJ databases">
        <title>Chromosome-scale genome assembly of the Allis shad, Alosa alosa.</title>
        <authorList>
            <person name="Margot Z."/>
            <person name="Christophe K."/>
            <person name="Cabau C."/>
            <person name="Louis A."/>
            <person name="Berthelot C."/>
            <person name="Parey E."/>
            <person name="Roest Crollius H."/>
            <person name="Montfort J."/>
            <person name="Robinson-Rechavi M."/>
            <person name="Bucao C."/>
            <person name="Bouchez O."/>
            <person name="Gislard M."/>
            <person name="Lluch J."/>
            <person name="Milhes M."/>
            <person name="Lampietro C."/>
            <person name="Lopez Roques C."/>
            <person name="Donnadieu C."/>
            <person name="Braasch I."/>
            <person name="Desvignes T."/>
            <person name="Postlethwait J."/>
            <person name="Bobe J."/>
            <person name="Guiguen Y."/>
        </authorList>
    </citation>
    <scope>NUCLEOTIDE SEQUENCE</scope>
    <source>
        <strain evidence="24">M-15738</strain>
        <tissue evidence="24">Blood</tissue>
    </source>
</reference>
<dbReference type="GO" id="GO:0007229">
    <property type="term" value="P:integrin-mediated signaling pathway"/>
    <property type="evidence" value="ECO:0007669"/>
    <property type="project" value="UniProtKB-KW"/>
</dbReference>
<keyword evidence="9" id="KW-0106">Calcium</keyword>
<dbReference type="SUPFAM" id="SSF103575">
    <property type="entry name" value="Plexin repeat"/>
    <property type="match status" value="1"/>
</dbReference>
<dbReference type="GO" id="GO:0009986">
    <property type="term" value="C:cell surface"/>
    <property type="evidence" value="ECO:0007669"/>
    <property type="project" value="TreeGrafter"/>
</dbReference>
<dbReference type="Gene3D" id="2.60.40.1510">
    <property type="entry name" value="ntegrin, alpha v. Chain A, domain 3"/>
    <property type="match status" value="1"/>
</dbReference>
<feature type="disulfide bond" evidence="17">
    <location>
        <begin position="617"/>
        <end position="627"/>
    </location>
</feature>
<feature type="disulfide bond" evidence="17">
    <location>
        <begin position="45"/>
        <end position="61"/>
    </location>
</feature>
<keyword evidence="25" id="KW-1185">Reference proteome</keyword>
<feature type="chain" id="PRO_5043428491" description="Integrin beta" evidence="20">
    <location>
        <begin position="23"/>
        <end position="760"/>
    </location>
</feature>
<evidence type="ECO:0000256" key="3">
    <source>
        <dbReference type="ARBA" id="ARBA00022475"/>
    </source>
</evidence>
<evidence type="ECO:0000313" key="25">
    <source>
        <dbReference type="Proteomes" id="UP000823561"/>
    </source>
</evidence>
<feature type="domain" description="Integrin beta subunit cytoplasmic" evidence="23">
    <location>
        <begin position="713"/>
        <end position="759"/>
    </location>
</feature>
<dbReference type="GO" id="GO:0046872">
    <property type="term" value="F:metal ion binding"/>
    <property type="evidence" value="ECO:0007669"/>
    <property type="project" value="UniProtKB-KW"/>
</dbReference>
<evidence type="ECO:0000256" key="20">
    <source>
        <dbReference type="SAM" id="SignalP"/>
    </source>
</evidence>
<feature type="disulfide bond" evidence="17">
    <location>
        <begin position="601"/>
        <end position="610"/>
    </location>
</feature>
<feature type="disulfide bond" evidence="17">
    <location>
        <begin position="596"/>
        <end position="639"/>
    </location>
</feature>
<feature type="disulfide bond" evidence="17">
    <location>
        <begin position="535"/>
        <end position="540"/>
    </location>
</feature>
<evidence type="ECO:0000256" key="18">
    <source>
        <dbReference type="RuleBase" id="RU000633"/>
    </source>
</evidence>
<dbReference type="InterPro" id="IPR002369">
    <property type="entry name" value="Integrin_bsu_VWA"/>
</dbReference>
<evidence type="ECO:0000256" key="2">
    <source>
        <dbReference type="ARBA" id="ARBA00007449"/>
    </source>
</evidence>
<keyword evidence="8" id="KW-0677">Repeat</keyword>
<dbReference type="PRINTS" id="PR01186">
    <property type="entry name" value="INTEGRINB"/>
</dbReference>
<feature type="disulfide bond" evidence="17">
    <location>
        <begin position="248"/>
        <end position="288"/>
    </location>
</feature>
<dbReference type="InterPro" id="IPR014836">
    <property type="entry name" value="Integrin_bsu_cyt_dom"/>
</dbReference>
<dbReference type="Pfam" id="PF18372">
    <property type="entry name" value="I-EGF_1"/>
    <property type="match status" value="1"/>
</dbReference>
<comment type="similarity">
    <text evidence="2 18">Belongs to the integrin beta chain family.</text>
</comment>
<keyword evidence="16" id="KW-0325">Glycoprotein</keyword>
<evidence type="ECO:0000259" key="21">
    <source>
        <dbReference type="SMART" id="SM00187"/>
    </source>
</evidence>
<dbReference type="InterPro" id="IPR015812">
    <property type="entry name" value="Integrin_bsu"/>
</dbReference>
<dbReference type="AlphaFoldDB" id="A0AAV6HGR2"/>
<dbReference type="Gene3D" id="3.40.50.410">
    <property type="entry name" value="von Willebrand factor, type A domain"/>
    <property type="match status" value="1"/>
</dbReference>
<feature type="disulfide bond" evidence="17">
    <location>
        <begin position="448"/>
        <end position="452"/>
    </location>
</feature>
<dbReference type="FunFam" id="2.10.25.10:FF:000304">
    <property type="entry name" value="Integrin beta"/>
    <property type="match status" value="1"/>
</dbReference>
<dbReference type="SUPFAM" id="SSF53300">
    <property type="entry name" value="vWA-like"/>
    <property type="match status" value="1"/>
</dbReference>
<feature type="domain" description="Integrin beta subunit VWA" evidence="21">
    <location>
        <begin position="32"/>
        <end position="450"/>
    </location>
</feature>
<evidence type="ECO:0000256" key="7">
    <source>
        <dbReference type="ARBA" id="ARBA00022729"/>
    </source>
</evidence>
<organism evidence="24 25">
    <name type="scientific">Alosa alosa</name>
    <name type="common">allis shad</name>
    <dbReference type="NCBI Taxonomy" id="278164"/>
    <lineage>
        <taxon>Eukaryota</taxon>
        <taxon>Metazoa</taxon>
        <taxon>Chordata</taxon>
        <taxon>Craniata</taxon>
        <taxon>Vertebrata</taxon>
        <taxon>Euteleostomi</taxon>
        <taxon>Actinopterygii</taxon>
        <taxon>Neopterygii</taxon>
        <taxon>Teleostei</taxon>
        <taxon>Clupei</taxon>
        <taxon>Clupeiformes</taxon>
        <taxon>Clupeoidei</taxon>
        <taxon>Clupeidae</taxon>
        <taxon>Alosa</taxon>
    </lineage>
</organism>
<dbReference type="GO" id="GO:0005178">
    <property type="term" value="F:integrin binding"/>
    <property type="evidence" value="ECO:0007669"/>
    <property type="project" value="TreeGrafter"/>
</dbReference>
<dbReference type="PANTHER" id="PTHR10082">
    <property type="entry name" value="INTEGRIN BETA SUBUNIT"/>
    <property type="match status" value="1"/>
</dbReference>
<evidence type="ECO:0000256" key="4">
    <source>
        <dbReference type="ARBA" id="ARBA00022536"/>
    </source>
</evidence>
<proteinExistence type="inferred from homology"/>
<dbReference type="PANTHER" id="PTHR10082:SF36">
    <property type="entry name" value="INTEGRIN BETA-7"/>
    <property type="match status" value="1"/>
</dbReference>
<keyword evidence="12 19" id="KW-1133">Transmembrane helix</keyword>
<dbReference type="InterPro" id="IPR040622">
    <property type="entry name" value="EGF_integrin_1"/>
</dbReference>
<keyword evidence="11 18" id="KW-0130">Cell adhesion</keyword>
<feature type="domain" description="PSI" evidence="22">
    <location>
        <begin position="26"/>
        <end position="73"/>
    </location>
</feature>
<feature type="disulfide bond" evidence="17">
    <location>
        <begin position="519"/>
        <end position="548"/>
    </location>
</feature>
<feature type="disulfide bond" evidence="17">
    <location>
        <begin position="554"/>
        <end position="559"/>
    </location>
</feature>
<evidence type="ECO:0000256" key="6">
    <source>
        <dbReference type="ARBA" id="ARBA00022723"/>
    </source>
</evidence>
<dbReference type="SMART" id="SM00423">
    <property type="entry name" value="PSI"/>
    <property type="match status" value="1"/>
</dbReference>
<dbReference type="InterPro" id="IPR016201">
    <property type="entry name" value="PSI"/>
</dbReference>
<comment type="caution">
    <text evidence="24">The sequence shown here is derived from an EMBL/GenBank/DDBJ whole genome shotgun (WGS) entry which is preliminary data.</text>
</comment>
<keyword evidence="14 19" id="KW-0472">Membrane</keyword>
<evidence type="ECO:0000259" key="22">
    <source>
        <dbReference type="SMART" id="SM00423"/>
    </source>
</evidence>
<evidence type="ECO:0000256" key="17">
    <source>
        <dbReference type="PIRSR" id="PIRSR002512-1"/>
    </source>
</evidence>
<evidence type="ECO:0000256" key="15">
    <source>
        <dbReference type="ARBA" id="ARBA00023157"/>
    </source>
</evidence>
<evidence type="ECO:0000256" key="19">
    <source>
        <dbReference type="SAM" id="Phobius"/>
    </source>
</evidence>
<dbReference type="Pfam" id="PF23105">
    <property type="entry name" value="EGF_integrin"/>
    <property type="match status" value="1"/>
</dbReference>
<dbReference type="GO" id="GO:0050900">
    <property type="term" value="P:leukocyte migration"/>
    <property type="evidence" value="ECO:0007669"/>
    <property type="project" value="TreeGrafter"/>
</dbReference>
<dbReference type="GO" id="GO:0008305">
    <property type="term" value="C:integrin complex"/>
    <property type="evidence" value="ECO:0007669"/>
    <property type="project" value="TreeGrafter"/>
</dbReference>
<dbReference type="InterPro" id="IPR036465">
    <property type="entry name" value="vWFA_dom_sf"/>
</dbReference>
<evidence type="ECO:0000256" key="11">
    <source>
        <dbReference type="ARBA" id="ARBA00022889"/>
    </source>
</evidence>
<protein>
    <recommendedName>
        <fullName evidence="18">Integrin beta</fullName>
    </recommendedName>
</protein>
<keyword evidence="6" id="KW-0479">Metal-binding</keyword>
<keyword evidence="10" id="KW-0460">Magnesium</keyword>
<dbReference type="SUPFAM" id="SSF69179">
    <property type="entry name" value="Integrin domains"/>
    <property type="match status" value="1"/>
</dbReference>
<dbReference type="Pfam" id="PF08725">
    <property type="entry name" value="Integrin_b_cyt"/>
    <property type="match status" value="1"/>
</dbReference>
<feature type="disulfide bond" evidence="17">
    <location>
        <begin position="556"/>
        <end position="588"/>
    </location>
</feature>
<feature type="disulfide bond" evidence="17">
    <location>
        <begin position="470"/>
        <end position="511"/>
    </location>
</feature>
<dbReference type="GO" id="GO:0007160">
    <property type="term" value="P:cell-matrix adhesion"/>
    <property type="evidence" value="ECO:0007669"/>
    <property type="project" value="TreeGrafter"/>
</dbReference>
<evidence type="ECO:0000256" key="12">
    <source>
        <dbReference type="ARBA" id="ARBA00022989"/>
    </source>
</evidence>
<dbReference type="PROSITE" id="PS00243">
    <property type="entry name" value="I_EGF_1"/>
    <property type="match status" value="2"/>
</dbReference>
<feature type="disulfide bond" evidence="17">
    <location>
        <begin position="524"/>
        <end position="533"/>
    </location>
</feature>
<dbReference type="Pfam" id="PF00362">
    <property type="entry name" value="Integrin_beta"/>
    <property type="match status" value="1"/>
</dbReference>
<evidence type="ECO:0000256" key="8">
    <source>
        <dbReference type="ARBA" id="ARBA00022737"/>
    </source>
</evidence>
<dbReference type="InterPro" id="IPR057073">
    <property type="entry name" value="EGF_integrin_2"/>
</dbReference>
<keyword evidence="4" id="KW-0245">EGF-like domain</keyword>
<evidence type="ECO:0000256" key="9">
    <source>
        <dbReference type="ARBA" id="ARBA00022837"/>
    </source>
</evidence>
<keyword evidence="5 18" id="KW-0812">Transmembrane</keyword>
<feature type="disulfide bond" evidence="17">
    <location>
        <begin position="36"/>
        <end position="72"/>
    </location>
</feature>
<feature type="disulfide bond" evidence="17">
    <location>
        <begin position="594"/>
        <end position="599"/>
    </location>
</feature>
<keyword evidence="3" id="KW-1003">Cell membrane</keyword>
<feature type="disulfide bond" evidence="17">
    <location>
        <begin position="517"/>
        <end position="522"/>
    </location>
</feature>
<name>A0AAV6HGR2_9TELE</name>
<dbReference type="Proteomes" id="UP000823561">
    <property type="component" value="Chromosome 2"/>
</dbReference>
<dbReference type="GO" id="GO:0033627">
    <property type="term" value="P:cell adhesion mediated by integrin"/>
    <property type="evidence" value="ECO:0007669"/>
    <property type="project" value="TreeGrafter"/>
</dbReference>
<dbReference type="PIRSF" id="PIRSF002512">
    <property type="entry name" value="Integrin_B"/>
    <property type="match status" value="1"/>
</dbReference>
<evidence type="ECO:0000256" key="16">
    <source>
        <dbReference type="ARBA" id="ARBA00023180"/>
    </source>
</evidence>
<keyword evidence="7 20" id="KW-0732">Signal</keyword>
<evidence type="ECO:0000256" key="10">
    <source>
        <dbReference type="ARBA" id="ARBA00022842"/>
    </source>
</evidence>
<feature type="disulfide bond" evidence="17">
    <location>
        <begin position="193"/>
        <end position="200"/>
    </location>
</feature>
<feature type="disulfide bond" evidence="17">
    <location>
        <begin position="561"/>
        <end position="570"/>
    </location>
</feature>
<gene>
    <name evidence="24" type="ORF">AALO_G00029460</name>
</gene>
<evidence type="ECO:0000256" key="5">
    <source>
        <dbReference type="ARBA" id="ARBA00022692"/>
    </source>
</evidence>
<dbReference type="SMART" id="SM01241">
    <property type="entry name" value="Integrin_b_cyt"/>
    <property type="match status" value="1"/>
</dbReference>
<dbReference type="SUPFAM" id="SSF57196">
    <property type="entry name" value="EGF/Laminin"/>
    <property type="match status" value="1"/>
</dbReference>
<dbReference type="SMART" id="SM00187">
    <property type="entry name" value="INB"/>
    <property type="match status" value="1"/>
</dbReference>
<dbReference type="Gene3D" id="2.10.25.10">
    <property type="entry name" value="Laminin"/>
    <property type="match status" value="4"/>
</dbReference>
<feature type="transmembrane region" description="Helical" evidence="19">
    <location>
        <begin position="692"/>
        <end position="715"/>
    </location>
</feature>
<dbReference type="InterPro" id="IPR032695">
    <property type="entry name" value="Integrin_dom_sf"/>
</dbReference>
<evidence type="ECO:0000259" key="23">
    <source>
        <dbReference type="SMART" id="SM01241"/>
    </source>
</evidence>
<accession>A0AAV6HGR2</accession>
<dbReference type="Gene3D" id="1.20.5.100">
    <property type="entry name" value="Cytochrome c1, transmembrane anchor, C-terminal"/>
    <property type="match status" value="1"/>
</dbReference>
<dbReference type="InterPro" id="IPR057243">
    <property type="entry name" value="Integrin_I-EGF_CS"/>
</dbReference>
<evidence type="ECO:0000256" key="13">
    <source>
        <dbReference type="ARBA" id="ARBA00023037"/>
    </source>
</evidence>
<evidence type="ECO:0000256" key="14">
    <source>
        <dbReference type="ARBA" id="ARBA00023136"/>
    </source>
</evidence>
<keyword evidence="15 17" id="KW-1015">Disulfide bond</keyword>
<keyword evidence="13 18" id="KW-0401">Integrin</keyword>
<feature type="disulfide bond" evidence="17">
    <location>
        <begin position="486"/>
        <end position="502"/>
    </location>
</feature>
<comment type="subcellular location">
    <subcellularLocation>
        <location evidence="1 18">Cell membrane</location>
        <topology evidence="1 18">Single-pass type I membrane protein</topology>
    </subcellularLocation>
</comment>
<feature type="disulfide bond" evidence="17">
    <location>
        <begin position="475"/>
        <end position="484"/>
    </location>
</feature>
<dbReference type="EMBL" id="JADWDJ010000002">
    <property type="protein sequence ID" value="KAG5284692.1"/>
    <property type="molecule type" value="Genomic_DNA"/>
</dbReference>
<evidence type="ECO:0000313" key="24">
    <source>
        <dbReference type="EMBL" id="KAG5284692.1"/>
    </source>
</evidence>